<comment type="caution">
    <text evidence="3">The sequence shown here is derived from an EMBL/GenBank/DDBJ whole genome shotgun (WGS) entry which is preliminary data.</text>
</comment>
<protein>
    <recommendedName>
        <fullName evidence="5">Core-binding (CB) domain-containing protein</fullName>
    </recommendedName>
</protein>
<evidence type="ECO:0008006" key="5">
    <source>
        <dbReference type="Google" id="ProtNLM"/>
    </source>
</evidence>
<name>A0A1V9Y8U4_ACHHY</name>
<accession>A0A1V9Y8U4</accession>
<evidence type="ECO:0000313" key="3">
    <source>
        <dbReference type="EMBL" id="OQR82152.1"/>
    </source>
</evidence>
<dbReference type="EMBL" id="JNBR01002562">
    <property type="protein sequence ID" value="OQR82152.1"/>
    <property type="molecule type" value="Genomic_DNA"/>
</dbReference>
<feature type="region of interest" description="Disordered" evidence="2">
    <location>
        <begin position="189"/>
        <end position="214"/>
    </location>
</feature>
<sequence>MSTRASADSADVFDRKNFTIEAARHLRIATSSRKTYESNRNQIKMWVRKVYNRPDLLEPCSLDEAKDGWTIDVDSFDCEDFLAFITWSVRAKDVTASTLSGYRSALMSLYKDQKVPLPTGYGDDIKEVYAGIRRSLATQDQSSSKTPNAKRPLTFDEYESLGRDSLALPDGGFTHLFLTMTWNLMCRSKSTETPEERPAKRQKGEKAKKKKHGTQSIRKGVVTYACSGSTGGPSVVSVCLRCGWSLGHVMERYFKYEQAGDQFVGRVVSGLPINGANFAIAPPHFVDNNNPTISMQVARIFPGLANSPSMVGIAHLLLASLVYHYDYLVSTLPPTHALLSSILFTDTTIRSSLAPLLAPLNDATMLVTGVPPNVEIYRNLKNLTLCAPPWLLFAPILPP</sequence>
<feature type="compositionally biased region" description="Basic and acidic residues" evidence="2">
    <location>
        <begin position="189"/>
        <end position="205"/>
    </location>
</feature>
<dbReference type="Proteomes" id="UP000243579">
    <property type="component" value="Unassembled WGS sequence"/>
</dbReference>
<evidence type="ECO:0000313" key="4">
    <source>
        <dbReference type="Proteomes" id="UP000243579"/>
    </source>
</evidence>
<dbReference type="AlphaFoldDB" id="A0A1V9Y8U4"/>
<dbReference type="OrthoDB" id="77432at2759"/>
<keyword evidence="4" id="KW-1185">Reference proteome</keyword>
<organism evidence="3 4">
    <name type="scientific">Achlya hypogyna</name>
    <name type="common">Oomycete</name>
    <name type="synonym">Protoachlya hypogyna</name>
    <dbReference type="NCBI Taxonomy" id="1202772"/>
    <lineage>
        <taxon>Eukaryota</taxon>
        <taxon>Sar</taxon>
        <taxon>Stramenopiles</taxon>
        <taxon>Oomycota</taxon>
        <taxon>Saprolegniomycetes</taxon>
        <taxon>Saprolegniales</taxon>
        <taxon>Achlyaceae</taxon>
        <taxon>Achlya</taxon>
    </lineage>
</organism>
<dbReference type="Gene3D" id="1.10.150.130">
    <property type="match status" value="1"/>
</dbReference>
<evidence type="ECO:0000256" key="2">
    <source>
        <dbReference type="SAM" id="MobiDB-lite"/>
    </source>
</evidence>
<proteinExistence type="predicted"/>
<keyword evidence="1" id="KW-0238">DNA-binding</keyword>
<dbReference type="GO" id="GO:0003677">
    <property type="term" value="F:DNA binding"/>
    <property type="evidence" value="ECO:0007669"/>
    <property type="project" value="UniProtKB-KW"/>
</dbReference>
<dbReference type="InterPro" id="IPR010998">
    <property type="entry name" value="Integrase_recombinase_N"/>
</dbReference>
<reference evidence="3 4" key="1">
    <citation type="journal article" date="2014" name="Genome Biol. Evol.">
        <title>The secreted proteins of Achlya hypogyna and Thraustotheca clavata identify the ancestral oomycete secretome and reveal gene acquisitions by horizontal gene transfer.</title>
        <authorList>
            <person name="Misner I."/>
            <person name="Blouin N."/>
            <person name="Leonard G."/>
            <person name="Richards T.A."/>
            <person name="Lane C.E."/>
        </authorList>
    </citation>
    <scope>NUCLEOTIDE SEQUENCE [LARGE SCALE GENOMIC DNA]</scope>
    <source>
        <strain evidence="3 4">ATCC 48635</strain>
    </source>
</reference>
<gene>
    <name evidence="3" type="ORF">ACHHYP_16364</name>
</gene>
<evidence type="ECO:0000256" key="1">
    <source>
        <dbReference type="ARBA" id="ARBA00023125"/>
    </source>
</evidence>